<dbReference type="Proteomes" id="UP000620550">
    <property type="component" value="Unassembled WGS sequence"/>
</dbReference>
<proteinExistence type="predicted"/>
<gene>
    <name evidence="2" type="ORF">GCM10017764_20090</name>
</gene>
<evidence type="ECO:0000313" key="3">
    <source>
        <dbReference type="Proteomes" id="UP000620550"/>
    </source>
</evidence>
<name>A0ABQ3HUT9_9SPHI</name>
<evidence type="ECO:0000256" key="1">
    <source>
        <dbReference type="SAM" id="MobiDB-lite"/>
    </source>
</evidence>
<keyword evidence="3" id="KW-1185">Reference proteome</keyword>
<accession>A0ABQ3HUT9</accession>
<feature type="region of interest" description="Disordered" evidence="1">
    <location>
        <begin position="113"/>
        <end position="132"/>
    </location>
</feature>
<evidence type="ECO:0008006" key="4">
    <source>
        <dbReference type="Google" id="ProtNLM"/>
    </source>
</evidence>
<dbReference type="EMBL" id="BNAF01000007">
    <property type="protein sequence ID" value="GHE36869.1"/>
    <property type="molecule type" value="Genomic_DNA"/>
</dbReference>
<comment type="caution">
    <text evidence="2">The sequence shown here is derived from an EMBL/GenBank/DDBJ whole genome shotgun (WGS) entry which is preliminary data.</text>
</comment>
<organism evidence="2 3">
    <name type="scientific">Sphingobacterium griseoflavum</name>
    <dbReference type="NCBI Taxonomy" id="1474952"/>
    <lineage>
        <taxon>Bacteria</taxon>
        <taxon>Pseudomonadati</taxon>
        <taxon>Bacteroidota</taxon>
        <taxon>Sphingobacteriia</taxon>
        <taxon>Sphingobacteriales</taxon>
        <taxon>Sphingobacteriaceae</taxon>
        <taxon>Sphingobacterium</taxon>
    </lineage>
</organism>
<feature type="region of interest" description="Disordered" evidence="1">
    <location>
        <begin position="190"/>
        <end position="212"/>
    </location>
</feature>
<protein>
    <recommendedName>
        <fullName evidence="4">Tetratricopeptide repeat protein</fullName>
    </recommendedName>
</protein>
<reference evidence="3" key="1">
    <citation type="journal article" date="2019" name="Int. J. Syst. Evol. Microbiol.">
        <title>The Global Catalogue of Microorganisms (GCM) 10K type strain sequencing project: providing services to taxonomists for standard genome sequencing and annotation.</title>
        <authorList>
            <consortium name="The Broad Institute Genomics Platform"/>
            <consortium name="The Broad Institute Genome Sequencing Center for Infectious Disease"/>
            <person name="Wu L."/>
            <person name="Ma J."/>
        </authorList>
    </citation>
    <scope>NUCLEOTIDE SEQUENCE [LARGE SCALE GENOMIC DNA]</scope>
    <source>
        <strain evidence="3">CGMCC 1.12966</strain>
    </source>
</reference>
<evidence type="ECO:0000313" key="2">
    <source>
        <dbReference type="EMBL" id="GHE36869.1"/>
    </source>
</evidence>
<sequence>MFIIEHLLTGKDYMENQGQTFARLYHQALLNPQEVSVADFQLLLSKYPYSQPLHFALERRKFLGGELTKLGNKAILLADSPNWLYDYVQMPVKDAPLVGFTADDVPAVEEAVADEDPTAESVPTAPAEDDVPAVEEAVADEEPTAEAVATTPAADDVPVVEEAVADEDSTGEAVATTPAADDVPVVEEAVADEDSTGEAVATTPAADDAPADHQIAGGDTAIAEALPEMEDVDKRSAAEADVADQTSEDQKAALETLVQEGIGGGDYFALQGKEIRWETNVGLGGSKAEATESADANAIEKEEDVSLYNDELMPYSFRWWLHKTRLEYADTYQPFASPLLATNKKSSFDPVAFDKIVLDQQIREHIIHLQEPEDKLSEDVKQRAVGPIRVDKTSSVIEKFIREEPQIQPPPADQLNMENKARKSSEEQYDLVTETLANIYAGQGMYVKAIEVYKKLILKFPEKKSYFATQIQALEEKLY</sequence>